<evidence type="ECO:0000259" key="7">
    <source>
        <dbReference type="Pfam" id="PF03088"/>
    </source>
</evidence>
<dbReference type="Gene3D" id="2.120.10.30">
    <property type="entry name" value="TolB, C-terminal domain"/>
    <property type="match status" value="1"/>
</dbReference>
<dbReference type="GO" id="GO:0005773">
    <property type="term" value="C:vacuole"/>
    <property type="evidence" value="ECO:0007669"/>
    <property type="project" value="UniProtKB-SubCell"/>
</dbReference>
<accession>A0A371E4X4</accession>
<keyword evidence="5" id="KW-0472">Membrane</keyword>
<organism evidence="8 9">
    <name type="scientific">Mucuna pruriens</name>
    <name type="common">Velvet bean</name>
    <name type="synonym">Dolichos pruriens</name>
    <dbReference type="NCBI Taxonomy" id="157652"/>
    <lineage>
        <taxon>Eukaryota</taxon>
        <taxon>Viridiplantae</taxon>
        <taxon>Streptophyta</taxon>
        <taxon>Embryophyta</taxon>
        <taxon>Tracheophyta</taxon>
        <taxon>Spermatophyta</taxon>
        <taxon>Magnoliopsida</taxon>
        <taxon>eudicotyledons</taxon>
        <taxon>Gunneridae</taxon>
        <taxon>Pentapetalae</taxon>
        <taxon>rosids</taxon>
        <taxon>fabids</taxon>
        <taxon>Fabales</taxon>
        <taxon>Fabaceae</taxon>
        <taxon>Papilionoideae</taxon>
        <taxon>50 kb inversion clade</taxon>
        <taxon>NPAAA clade</taxon>
        <taxon>indigoferoid/millettioid clade</taxon>
        <taxon>Phaseoleae</taxon>
        <taxon>Mucuna</taxon>
    </lineage>
</organism>
<keyword evidence="5" id="KW-1133">Transmembrane helix</keyword>
<keyword evidence="5" id="KW-0812">Transmembrane</keyword>
<dbReference type="Pfam" id="PF00078">
    <property type="entry name" value="RVT_1"/>
    <property type="match status" value="1"/>
</dbReference>
<evidence type="ECO:0000313" key="8">
    <source>
        <dbReference type="EMBL" id="RDX61074.1"/>
    </source>
</evidence>
<dbReference type="Pfam" id="PF03088">
    <property type="entry name" value="Str_synth"/>
    <property type="match status" value="1"/>
</dbReference>
<evidence type="ECO:0000256" key="5">
    <source>
        <dbReference type="SAM" id="Phobius"/>
    </source>
</evidence>
<dbReference type="InterPro" id="IPR011042">
    <property type="entry name" value="6-blade_b-propeller_TolB-like"/>
</dbReference>
<dbReference type="AlphaFoldDB" id="A0A371E4X4"/>
<evidence type="ECO:0000313" key="9">
    <source>
        <dbReference type="Proteomes" id="UP000257109"/>
    </source>
</evidence>
<dbReference type="PANTHER" id="PTHR10426">
    <property type="entry name" value="STRICTOSIDINE SYNTHASE-RELATED"/>
    <property type="match status" value="1"/>
</dbReference>
<gene>
    <name evidence="8" type="primary">SSL6</name>
    <name evidence="8" type="ORF">CR513_60729</name>
</gene>
<keyword evidence="4" id="KW-0325">Glycoprotein</keyword>
<dbReference type="InterPro" id="IPR000477">
    <property type="entry name" value="RT_dom"/>
</dbReference>
<dbReference type="SUPFAM" id="SSF63829">
    <property type="entry name" value="Calcium-dependent phosphotriesterase"/>
    <property type="match status" value="1"/>
</dbReference>
<dbReference type="GO" id="GO:0012505">
    <property type="term" value="C:endomembrane system"/>
    <property type="evidence" value="ECO:0007669"/>
    <property type="project" value="TreeGrafter"/>
</dbReference>
<evidence type="ECO:0000256" key="1">
    <source>
        <dbReference type="ARBA" id="ARBA00004116"/>
    </source>
</evidence>
<evidence type="ECO:0000259" key="6">
    <source>
        <dbReference type="Pfam" id="PF00078"/>
    </source>
</evidence>
<dbReference type="Gene3D" id="3.10.10.10">
    <property type="entry name" value="HIV Type 1 Reverse Transcriptase, subunit A, domain 1"/>
    <property type="match status" value="1"/>
</dbReference>
<evidence type="ECO:0000256" key="4">
    <source>
        <dbReference type="ARBA" id="ARBA00023180"/>
    </source>
</evidence>
<evidence type="ECO:0000256" key="2">
    <source>
        <dbReference type="ARBA" id="ARBA00009191"/>
    </source>
</evidence>
<feature type="non-terminal residue" evidence="8">
    <location>
        <position position="1"/>
    </location>
</feature>
<dbReference type="SUPFAM" id="SSF56672">
    <property type="entry name" value="DNA/RNA polymerases"/>
    <property type="match status" value="1"/>
</dbReference>
<feature type="transmembrane region" description="Helical" evidence="5">
    <location>
        <begin position="12"/>
        <end position="30"/>
    </location>
</feature>
<dbReference type="Proteomes" id="UP000257109">
    <property type="component" value="Unassembled WGS sequence"/>
</dbReference>
<feature type="non-terminal residue" evidence="8">
    <location>
        <position position="151"/>
    </location>
</feature>
<dbReference type="InterPro" id="IPR043502">
    <property type="entry name" value="DNA/RNA_pol_sf"/>
</dbReference>
<dbReference type="InterPro" id="IPR018119">
    <property type="entry name" value="Strictosidine_synth_cons-reg"/>
</dbReference>
<evidence type="ECO:0000256" key="3">
    <source>
        <dbReference type="ARBA" id="ARBA00022554"/>
    </source>
</evidence>
<dbReference type="EMBL" id="QJKJ01016365">
    <property type="protein sequence ID" value="RDX61074.1"/>
    <property type="molecule type" value="Genomic_DNA"/>
</dbReference>
<comment type="subcellular location">
    <subcellularLocation>
        <location evidence="1">Vacuole</location>
    </subcellularLocation>
</comment>
<reference evidence="8" key="1">
    <citation type="submission" date="2018-05" db="EMBL/GenBank/DDBJ databases">
        <title>Draft genome of Mucuna pruriens seed.</title>
        <authorList>
            <person name="Nnadi N.E."/>
            <person name="Vos R."/>
            <person name="Hasami M.H."/>
            <person name="Devisetty U.K."/>
            <person name="Aguiy J.C."/>
        </authorList>
    </citation>
    <scope>NUCLEOTIDE SEQUENCE [LARGE SCALE GENOMIC DNA]</scope>
    <source>
        <strain evidence="8">JCA_2017</strain>
    </source>
</reference>
<feature type="domain" description="Reverse transcriptase" evidence="6">
    <location>
        <begin position="7"/>
        <end position="75"/>
    </location>
</feature>
<sequence>MTFKTKFVLYEWLVMPFGLTNTPSTFMIVMDHILRSFIGRCVVIYFDDILVYYACVDDQIVHVKGVLQDVKQEFADDVIEASDGSIYFSVATTKFDLKNWYLDVLEARPSGQLLKYNPTSNETLIVLDNVAFANGIALSKDQHYLVLCETW</sequence>
<feature type="domain" description="Strictosidine synthase conserved region" evidence="7">
    <location>
        <begin position="80"/>
        <end position="150"/>
    </location>
</feature>
<dbReference type="OrthoDB" id="1002013at2759"/>
<dbReference type="STRING" id="157652.A0A371E4X4"/>
<comment type="caution">
    <text evidence="8">The sequence shown here is derived from an EMBL/GenBank/DDBJ whole genome shotgun (WGS) entry which is preliminary data.</text>
</comment>
<dbReference type="PANTHER" id="PTHR10426:SF68">
    <property type="entry name" value="OS07G0614000 PROTEIN"/>
    <property type="match status" value="1"/>
</dbReference>
<protein>
    <submittedName>
        <fullName evidence="8">Protein STRICTOSIDINE SYNTHASE-LIKE 6</fullName>
    </submittedName>
</protein>
<comment type="similarity">
    <text evidence="2">Belongs to the strictosidine synthase family.</text>
</comment>
<keyword evidence="9" id="KW-1185">Reference proteome</keyword>
<name>A0A371E4X4_MUCPR</name>
<keyword evidence="3" id="KW-0926">Vacuole</keyword>
<dbReference type="GO" id="GO:0016787">
    <property type="term" value="F:hydrolase activity"/>
    <property type="evidence" value="ECO:0007669"/>
    <property type="project" value="TreeGrafter"/>
</dbReference>
<proteinExistence type="inferred from homology"/>